<keyword evidence="1" id="KW-0812">Transmembrane</keyword>
<feature type="transmembrane region" description="Helical" evidence="1">
    <location>
        <begin position="7"/>
        <end position="25"/>
    </location>
</feature>
<evidence type="ECO:0000313" key="4">
    <source>
        <dbReference type="EMBL" id="RGX12078.1"/>
    </source>
</evidence>
<keyword evidence="1" id="KW-1133">Transmembrane helix</keyword>
<evidence type="ECO:0000313" key="6">
    <source>
        <dbReference type="Proteomes" id="UP000435985"/>
    </source>
</evidence>
<comment type="caution">
    <text evidence="3">The sequence shown here is derived from an EMBL/GenBank/DDBJ whole genome shotgun (WGS) entry which is preliminary data.</text>
</comment>
<gene>
    <name evidence="4" type="ORF">DWV35_05040</name>
    <name evidence="3" type="ORF">F3B98_09265</name>
    <name evidence="2" type="ORF">F3D66_16205</name>
</gene>
<dbReference type="EMBL" id="VWKB01000022">
    <property type="protein sequence ID" value="KAA4095548.1"/>
    <property type="molecule type" value="Genomic_DNA"/>
</dbReference>
<reference evidence="6 7" key="2">
    <citation type="journal article" date="2019" name="Nat. Med.">
        <title>A library of human gut bacterial isolates paired with longitudinal multiomics data enables mechanistic microbiome research.</title>
        <authorList>
            <person name="Poyet M."/>
            <person name="Groussin M."/>
            <person name="Gibbons S.M."/>
            <person name="Avila-Pacheco J."/>
            <person name="Jiang X."/>
            <person name="Kearney S.M."/>
            <person name="Perrotta A.R."/>
            <person name="Berdy B."/>
            <person name="Zhao S."/>
            <person name="Lieberman T.D."/>
            <person name="Swanson P.K."/>
            <person name="Smith M."/>
            <person name="Roesemann S."/>
            <person name="Alexander J.E."/>
            <person name="Rich S.A."/>
            <person name="Livny J."/>
            <person name="Vlamakis H."/>
            <person name="Clish C."/>
            <person name="Bullock K."/>
            <person name="Deik A."/>
            <person name="Scott J."/>
            <person name="Pierce K.A."/>
            <person name="Xavier R.J."/>
            <person name="Alm E.J."/>
        </authorList>
    </citation>
    <scope>NUCLEOTIDE SEQUENCE [LARGE SCALE GENOMIC DNA]</scope>
    <source>
        <strain evidence="2 7">BIOML-A134</strain>
        <strain evidence="3 6">BIOML-A14</strain>
    </source>
</reference>
<dbReference type="Proteomes" id="UP000435985">
    <property type="component" value="Unassembled WGS sequence"/>
</dbReference>
<reference evidence="4 5" key="1">
    <citation type="submission" date="2018-08" db="EMBL/GenBank/DDBJ databases">
        <title>A genome reference for cultivated species of the human gut microbiota.</title>
        <authorList>
            <person name="Zou Y."/>
            <person name="Xue W."/>
            <person name="Luo G."/>
        </authorList>
    </citation>
    <scope>NUCLEOTIDE SEQUENCE [LARGE SCALE GENOMIC DNA]</scope>
    <source>
        <strain evidence="4 5">AF04-46</strain>
    </source>
</reference>
<accession>A0A414ECK3</accession>
<evidence type="ECO:0000313" key="3">
    <source>
        <dbReference type="EMBL" id="KAA4664897.1"/>
    </source>
</evidence>
<protein>
    <submittedName>
        <fullName evidence="3">Uncharacterized protein</fullName>
    </submittedName>
</protein>
<evidence type="ECO:0000313" key="5">
    <source>
        <dbReference type="Proteomes" id="UP000286031"/>
    </source>
</evidence>
<keyword evidence="1" id="KW-0472">Membrane</keyword>
<sequence length="128" mass="14931">MNKIRKTILLIILAIGFVVTAIILYNHQGSSDTQNYIAKIVPLEIKYIVDLSSVENKGYKLSYMDYKSPELTARVIIDNARDYIMLFMEKNNYDEGDFHPKVSLFNEYSPVLIITRDNKVYLKMKKKE</sequence>
<evidence type="ECO:0000313" key="7">
    <source>
        <dbReference type="Proteomes" id="UP000473905"/>
    </source>
</evidence>
<name>A0A414ECK3_BACOV</name>
<dbReference type="Proteomes" id="UP000286031">
    <property type="component" value="Unassembled WGS sequence"/>
</dbReference>
<keyword evidence="7" id="KW-1185">Reference proteome</keyword>
<dbReference type="AlphaFoldDB" id="A0A414ECK3"/>
<dbReference type="EMBL" id="VWFO01000008">
    <property type="protein sequence ID" value="KAA4664897.1"/>
    <property type="molecule type" value="Genomic_DNA"/>
</dbReference>
<proteinExistence type="predicted"/>
<evidence type="ECO:0000256" key="1">
    <source>
        <dbReference type="SAM" id="Phobius"/>
    </source>
</evidence>
<dbReference type="RefSeq" id="WP_022199243.1">
    <property type="nucleotide sequence ID" value="NZ_CAKJYS010000001.1"/>
</dbReference>
<organism evidence="3 6">
    <name type="scientific">Bacteroides ovatus</name>
    <dbReference type="NCBI Taxonomy" id="28116"/>
    <lineage>
        <taxon>Bacteria</taxon>
        <taxon>Pseudomonadati</taxon>
        <taxon>Bacteroidota</taxon>
        <taxon>Bacteroidia</taxon>
        <taxon>Bacteroidales</taxon>
        <taxon>Bacteroidaceae</taxon>
        <taxon>Bacteroides</taxon>
    </lineage>
</organism>
<dbReference type="Proteomes" id="UP000473905">
    <property type="component" value="Unassembled WGS sequence"/>
</dbReference>
<evidence type="ECO:0000313" key="2">
    <source>
        <dbReference type="EMBL" id="KAA4095548.1"/>
    </source>
</evidence>
<dbReference type="EMBL" id="QSBI01000004">
    <property type="protein sequence ID" value="RGX12078.1"/>
    <property type="molecule type" value="Genomic_DNA"/>
</dbReference>